<dbReference type="RefSeq" id="WP_088862274.1">
    <property type="nucleotide sequence ID" value="NZ_CP014854.1"/>
</dbReference>
<sequence length="88" mass="9383">MKIRKKVVVKNPEGLHARPASELVKALLGVSSEVYIVYKGMKANAKSILNILSLGVDPGAEVEVIVSGEDAEKVIEIVEGILDGEAKK</sequence>
<feature type="domain" description="HPr" evidence="4">
    <location>
        <begin position="2"/>
        <end position="88"/>
    </location>
</feature>
<evidence type="ECO:0000256" key="1">
    <source>
        <dbReference type="ARBA" id="ARBA00004496"/>
    </source>
</evidence>
<proteinExistence type="predicted"/>
<evidence type="ECO:0000313" key="6">
    <source>
        <dbReference type="Proteomes" id="UP000197156"/>
    </source>
</evidence>
<organism evidence="5 6">
    <name type="scientific">Thermococcus celer Vu 13 = JCM 8558</name>
    <dbReference type="NCBI Taxonomy" id="1293037"/>
    <lineage>
        <taxon>Archaea</taxon>
        <taxon>Methanobacteriati</taxon>
        <taxon>Methanobacteriota</taxon>
        <taxon>Thermococci</taxon>
        <taxon>Thermococcales</taxon>
        <taxon>Thermococcaceae</taxon>
        <taxon>Thermococcus</taxon>
    </lineage>
</organism>
<accession>A0A218P049</accession>
<keyword evidence="2" id="KW-0963">Cytoplasm</keyword>
<keyword evidence="3" id="KW-0598">Phosphotransferase system</keyword>
<dbReference type="InterPro" id="IPR001020">
    <property type="entry name" value="PTS_HPr_His_P_site"/>
</dbReference>
<keyword evidence="6" id="KW-1185">Reference proteome</keyword>
<dbReference type="AlphaFoldDB" id="A0A218P049"/>
<dbReference type="SUPFAM" id="SSF55594">
    <property type="entry name" value="HPr-like"/>
    <property type="match status" value="1"/>
</dbReference>
<dbReference type="Gene3D" id="3.30.1340.10">
    <property type="entry name" value="HPr-like"/>
    <property type="match status" value="1"/>
</dbReference>
<dbReference type="CDD" id="cd00367">
    <property type="entry name" value="PTS-HPr_like"/>
    <property type="match status" value="1"/>
</dbReference>
<name>A0A218P049_THECE</name>
<gene>
    <name evidence="5" type="ORF">A3L02_01355</name>
</gene>
<dbReference type="PROSITE" id="PS51350">
    <property type="entry name" value="PTS_HPR_DOM"/>
    <property type="match status" value="1"/>
</dbReference>
<dbReference type="InterPro" id="IPR050399">
    <property type="entry name" value="HPr"/>
</dbReference>
<evidence type="ECO:0000259" key="4">
    <source>
        <dbReference type="PROSITE" id="PS51350"/>
    </source>
</evidence>
<dbReference type="OrthoDB" id="307063at2157"/>
<dbReference type="KEGG" id="tce:A3L02_01355"/>
<dbReference type="PROSITE" id="PS00369">
    <property type="entry name" value="PTS_HPR_HIS"/>
    <property type="match status" value="1"/>
</dbReference>
<protein>
    <recommendedName>
        <fullName evidence="4">HPr domain-containing protein</fullName>
    </recommendedName>
</protein>
<comment type="subcellular location">
    <subcellularLocation>
        <location evidence="1">Cytoplasm</location>
    </subcellularLocation>
</comment>
<dbReference type="NCBIfam" id="TIGR01003">
    <property type="entry name" value="PTS_HPr_family"/>
    <property type="match status" value="1"/>
</dbReference>
<dbReference type="Pfam" id="PF00381">
    <property type="entry name" value="PTS-HPr"/>
    <property type="match status" value="1"/>
</dbReference>
<dbReference type="InterPro" id="IPR000032">
    <property type="entry name" value="HPr-like"/>
</dbReference>
<dbReference type="GO" id="GO:0009401">
    <property type="term" value="P:phosphoenolpyruvate-dependent sugar phosphotransferase system"/>
    <property type="evidence" value="ECO:0007669"/>
    <property type="project" value="UniProtKB-KW"/>
</dbReference>
<dbReference type="EMBL" id="CP014854">
    <property type="protein sequence ID" value="ASI98307.1"/>
    <property type="molecule type" value="Genomic_DNA"/>
</dbReference>
<evidence type="ECO:0000256" key="3">
    <source>
        <dbReference type="ARBA" id="ARBA00022683"/>
    </source>
</evidence>
<reference evidence="5 6" key="1">
    <citation type="submission" date="2016-03" db="EMBL/GenBank/DDBJ databases">
        <title>Complete genome sequence of Thermococcus celer.</title>
        <authorList>
            <person name="Oger P.M."/>
        </authorList>
    </citation>
    <scope>NUCLEOTIDE SEQUENCE [LARGE SCALE GENOMIC DNA]</scope>
    <source>
        <strain evidence="5 6">Vu 13</strain>
    </source>
</reference>
<dbReference type="PANTHER" id="PTHR33705:SF2">
    <property type="entry name" value="PHOSPHOCARRIER PROTEIN NPR"/>
    <property type="match status" value="1"/>
</dbReference>
<dbReference type="InterPro" id="IPR035895">
    <property type="entry name" value="HPr-like_sf"/>
</dbReference>
<evidence type="ECO:0000313" key="5">
    <source>
        <dbReference type="EMBL" id="ASI98307.1"/>
    </source>
</evidence>
<dbReference type="GO" id="GO:0005737">
    <property type="term" value="C:cytoplasm"/>
    <property type="evidence" value="ECO:0007669"/>
    <property type="project" value="UniProtKB-SubCell"/>
</dbReference>
<dbReference type="GeneID" id="33323355"/>
<evidence type="ECO:0000256" key="2">
    <source>
        <dbReference type="ARBA" id="ARBA00022490"/>
    </source>
</evidence>
<dbReference type="PANTHER" id="PTHR33705">
    <property type="entry name" value="PHOSPHOCARRIER PROTEIN HPR"/>
    <property type="match status" value="1"/>
</dbReference>
<dbReference type="PRINTS" id="PR00107">
    <property type="entry name" value="PHOSPHOCPHPR"/>
</dbReference>
<dbReference type="Proteomes" id="UP000197156">
    <property type="component" value="Chromosome"/>
</dbReference>